<protein>
    <recommendedName>
        <fullName evidence="1">1-alkyl-2-acetylglycerophosphocholine esterase</fullName>
        <ecNumber evidence="1">3.1.1.47</ecNumber>
    </recommendedName>
</protein>
<dbReference type="EMBL" id="JAVRRF010000023">
    <property type="protein sequence ID" value="KAK5054209.1"/>
    <property type="molecule type" value="Genomic_DNA"/>
</dbReference>
<evidence type="ECO:0000313" key="6">
    <source>
        <dbReference type="Proteomes" id="UP001345691"/>
    </source>
</evidence>
<reference evidence="5 6" key="1">
    <citation type="submission" date="2023-08" db="EMBL/GenBank/DDBJ databases">
        <title>Black Yeasts Isolated from many extreme environments.</title>
        <authorList>
            <person name="Coleine C."/>
            <person name="Stajich J.E."/>
            <person name="Selbmann L."/>
        </authorList>
    </citation>
    <scope>NUCLEOTIDE SEQUENCE [LARGE SCALE GENOMIC DNA]</scope>
    <source>
        <strain evidence="5 6">CCFEE 6328</strain>
    </source>
</reference>
<dbReference type="Gene3D" id="3.40.50.1820">
    <property type="entry name" value="alpha/beta hydrolase"/>
    <property type="match status" value="1"/>
</dbReference>
<dbReference type="Proteomes" id="UP001345691">
    <property type="component" value="Unassembled WGS sequence"/>
</dbReference>
<evidence type="ECO:0000256" key="2">
    <source>
        <dbReference type="ARBA" id="ARBA00022801"/>
    </source>
</evidence>
<accession>A0ABR0J1F2</accession>
<keyword evidence="6" id="KW-1185">Reference proteome</keyword>
<evidence type="ECO:0000256" key="4">
    <source>
        <dbReference type="ARBA" id="ARBA00023098"/>
    </source>
</evidence>
<dbReference type="Pfam" id="PF03403">
    <property type="entry name" value="PAF-AH_p_II"/>
    <property type="match status" value="2"/>
</dbReference>
<dbReference type="PANTHER" id="PTHR10272">
    <property type="entry name" value="PLATELET-ACTIVATING FACTOR ACETYLHYDROLASE"/>
    <property type="match status" value="1"/>
</dbReference>
<name>A0ABR0J1F2_9EURO</name>
<keyword evidence="4" id="KW-0443">Lipid metabolism</keyword>
<dbReference type="PANTHER" id="PTHR10272:SF14">
    <property type="entry name" value="PAF ACETYLHYDROLASE FAMILY PROTEIN"/>
    <property type="match status" value="1"/>
</dbReference>
<sequence length="385" mass="41728">MSYPRYRRRIEAYPLSGALARFIIPQPSGPYGVSLIDVELVDKTRRDPYTNASERIIPISVISPAGLAATCHHTIQSYMVNATAAYWEEGLPSVNASISLNNTFTQTELSLCTPVPACQSDYPVILFSPAFGTSREFYHIQCTNLASQGYNVITVEAPGQVDVLTFANGSVQYADTDAITSDKAFTAVVDVRVTDLNFVINTLSSPAFAQTHPNIHLNTSQVAIFGHSIGGAASLASIVNNTRFLGGADFDGAIYGPPLSHTTTKPFILFTSSPHNQSLAVTNWATAWKNLVGWRLQLQLADSQHYSFSDYPFLLETWGIANASTKEILAPLVGTIDGKQALTSIVDIMHSFFKFVFSQESVQGLVVVEEAKSLGDFAVVNGTNT</sequence>
<keyword evidence="3" id="KW-0442">Lipid degradation</keyword>
<organism evidence="5 6">
    <name type="scientific">Exophiala sideris</name>
    <dbReference type="NCBI Taxonomy" id="1016849"/>
    <lineage>
        <taxon>Eukaryota</taxon>
        <taxon>Fungi</taxon>
        <taxon>Dikarya</taxon>
        <taxon>Ascomycota</taxon>
        <taxon>Pezizomycotina</taxon>
        <taxon>Eurotiomycetes</taxon>
        <taxon>Chaetothyriomycetidae</taxon>
        <taxon>Chaetothyriales</taxon>
        <taxon>Herpotrichiellaceae</taxon>
        <taxon>Exophiala</taxon>
    </lineage>
</organism>
<gene>
    <name evidence="5" type="ORF">LTR69_008824</name>
</gene>
<proteinExistence type="predicted"/>
<dbReference type="InterPro" id="IPR029058">
    <property type="entry name" value="AB_hydrolase_fold"/>
</dbReference>
<comment type="caution">
    <text evidence="5">The sequence shown here is derived from an EMBL/GenBank/DDBJ whole genome shotgun (WGS) entry which is preliminary data.</text>
</comment>
<evidence type="ECO:0000256" key="1">
    <source>
        <dbReference type="ARBA" id="ARBA00013201"/>
    </source>
</evidence>
<keyword evidence="2" id="KW-0378">Hydrolase</keyword>
<dbReference type="EC" id="3.1.1.47" evidence="1"/>
<evidence type="ECO:0000256" key="3">
    <source>
        <dbReference type="ARBA" id="ARBA00022963"/>
    </source>
</evidence>
<dbReference type="SUPFAM" id="SSF53474">
    <property type="entry name" value="alpha/beta-Hydrolases"/>
    <property type="match status" value="1"/>
</dbReference>
<evidence type="ECO:0000313" key="5">
    <source>
        <dbReference type="EMBL" id="KAK5054209.1"/>
    </source>
</evidence>